<dbReference type="OrthoDB" id="9782655at2"/>
<dbReference type="PROSITE" id="PS50110">
    <property type="entry name" value="RESPONSE_REGULATORY"/>
    <property type="match status" value="1"/>
</dbReference>
<dbReference type="PROSITE" id="PS50043">
    <property type="entry name" value="HTH_LUXR_2"/>
    <property type="match status" value="1"/>
</dbReference>
<dbReference type="InterPro" id="IPR001789">
    <property type="entry name" value="Sig_transdc_resp-reg_receiver"/>
</dbReference>
<evidence type="ECO:0000256" key="3">
    <source>
        <dbReference type="ARBA" id="ARBA00023015"/>
    </source>
</evidence>
<dbReference type="Pfam" id="PF00072">
    <property type="entry name" value="Response_reg"/>
    <property type="match status" value="1"/>
</dbReference>
<dbReference type="Pfam" id="PF00196">
    <property type="entry name" value="GerE"/>
    <property type="match status" value="1"/>
</dbReference>
<dbReference type="RefSeq" id="WP_106666016.1">
    <property type="nucleotide sequence ID" value="NZ_PGGM01000011.1"/>
</dbReference>
<comment type="caution">
    <text evidence="9">The sequence shown here is derived from an EMBL/GenBank/DDBJ whole genome shotgun (WGS) entry which is preliminary data.</text>
</comment>
<dbReference type="AlphaFoldDB" id="A0A2P7B5U7"/>
<reference evidence="10" key="1">
    <citation type="submission" date="2017-11" db="EMBL/GenBank/DDBJ databases">
        <authorList>
            <person name="Kuznetsova I."/>
            <person name="Sazanova A."/>
            <person name="Chirak E."/>
            <person name="Safronova V."/>
            <person name="Willems A."/>
        </authorList>
    </citation>
    <scope>NUCLEOTIDE SEQUENCE [LARGE SCALE GENOMIC DNA]</scope>
    <source>
        <strain evidence="10">CCBAU 03422</strain>
    </source>
</reference>
<feature type="modified residue" description="4-aspartylphosphate" evidence="6">
    <location>
        <position position="55"/>
    </location>
</feature>
<dbReference type="PANTHER" id="PTHR44688">
    <property type="entry name" value="DNA-BINDING TRANSCRIPTIONAL ACTIVATOR DEVR_DOSR"/>
    <property type="match status" value="1"/>
</dbReference>
<keyword evidence="4 9" id="KW-0238">DNA-binding</keyword>
<dbReference type="Gene3D" id="3.40.50.2300">
    <property type="match status" value="1"/>
</dbReference>
<evidence type="ECO:0000313" key="10">
    <source>
        <dbReference type="Proteomes" id="UP000241764"/>
    </source>
</evidence>
<protein>
    <submittedName>
        <fullName evidence="9">DNA-binding response regulator</fullName>
    </submittedName>
</protein>
<dbReference type="SMART" id="SM00448">
    <property type="entry name" value="REC"/>
    <property type="match status" value="1"/>
</dbReference>
<evidence type="ECO:0000259" key="8">
    <source>
        <dbReference type="PROSITE" id="PS50110"/>
    </source>
</evidence>
<dbReference type="SUPFAM" id="SSF52172">
    <property type="entry name" value="CheY-like"/>
    <property type="match status" value="1"/>
</dbReference>
<evidence type="ECO:0000313" key="9">
    <source>
        <dbReference type="EMBL" id="PSH61842.1"/>
    </source>
</evidence>
<keyword evidence="5" id="KW-0804">Transcription</keyword>
<dbReference type="Proteomes" id="UP000241764">
    <property type="component" value="Unassembled WGS sequence"/>
</dbReference>
<dbReference type="InterPro" id="IPR000792">
    <property type="entry name" value="Tscrpt_reg_LuxR_C"/>
</dbReference>
<dbReference type="Gene3D" id="1.10.10.10">
    <property type="entry name" value="Winged helix-like DNA-binding domain superfamily/Winged helix DNA-binding domain"/>
    <property type="match status" value="1"/>
</dbReference>
<dbReference type="GO" id="GO:0006355">
    <property type="term" value="P:regulation of DNA-templated transcription"/>
    <property type="evidence" value="ECO:0007669"/>
    <property type="project" value="InterPro"/>
</dbReference>
<evidence type="ECO:0000256" key="4">
    <source>
        <dbReference type="ARBA" id="ARBA00023125"/>
    </source>
</evidence>
<dbReference type="GO" id="GO:0000160">
    <property type="term" value="P:phosphorelay signal transduction system"/>
    <property type="evidence" value="ECO:0007669"/>
    <property type="project" value="UniProtKB-KW"/>
</dbReference>
<proteinExistence type="predicted"/>
<dbReference type="CDD" id="cd06170">
    <property type="entry name" value="LuxR_C_like"/>
    <property type="match status" value="1"/>
</dbReference>
<organism evidence="9 10">
    <name type="scientific">Phyllobacterium sophorae</name>
    <dbReference type="NCBI Taxonomy" id="1520277"/>
    <lineage>
        <taxon>Bacteria</taxon>
        <taxon>Pseudomonadati</taxon>
        <taxon>Pseudomonadota</taxon>
        <taxon>Alphaproteobacteria</taxon>
        <taxon>Hyphomicrobiales</taxon>
        <taxon>Phyllobacteriaceae</taxon>
        <taxon>Phyllobacterium</taxon>
    </lineage>
</organism>
<keyword evidence="1 6" id="KW-0597">Phosphoprotein</keyword>
<gene>
    <name evidence="9" type="ORF">CU103_21180</name>
</gene>
<dbReference type="CDD" id="cd17537">
    <property type="entry name" value="REC_FixJ"/>
    <property type="match status" value="1"/>
</dbReference>
<dbReference type="InterPro" id="IPR011006">
    <property type="entry name" value="CheY-like_superfamily"/>
</dbReference>
<evidence type="ECO:0000259" key="7">
    <source>
        <dbReference type="PROSITE" id="PS50043"/>
    </source>
</evidence>
<dbReference type="EMBL" id="PGGM01000011">
    <property type="protein sequence ID" value="PSH61842.1"/>
    <property type="molecule type" value="Genomic_DNA"/>
</dbReference>
<dbReference type="GO" id="GO:0003677">
    <property type="term" value="F:DNA binding"/>
    <property type="evidence" value="ECO:0007669"/>
    <property type="project" value="UniProtKB-KW"/>
</dbReference>
<dbReference type="InterPro" id="IPR036388">
    <property type="entry name" value="WH-like_DNA-bd_sf"/>
</dbReference>
<feature type="domain" description="HTH luxR-type" evidence="7">
    <location>
        <begin position="136"/>
        <end position="201"/>
    </location>
</feature>
<evidence type="ECO:0000256" key="1">
    <source>
        <dbReference type="ARBA" id="ARBA00022553"/>
    </source>
</evidence>
<evidence type="ECO:0000256" key="6">
    <source>
        <dbReference type="PROSITE-ProRule" id="PRU00169"/>
    </source>
</evidence>
<feature type="domain" description="Response regulatory" evidence="8">
    <location>
        <begin position="6"/>
        <end position="120"/>
    </location>
</feature>
<dbReference type="FunFam" id="3.40.50.2300:FF:000018">
    <property type="entry name" value="DNA-binding transcriptional regulator NtrC"/>
    <property type="match status" value="1"/>
</dbReference>
<keyword evidence="10" id="KW-1185">Reference proteome</keyword>
<dbReference type="PRINTS" id="PR00038">
    <property type="entry name" value="HTHLUXR"/>
</dbReference>
<sequence length="209" mass="23313">MSESPLVFVVDDEELVRKALSTLLRSVGYRVKAFATAQELYDDPALQEANCLILDVRLPFLSGLDFQQKLADMDVKLPVIFITGHGDIPMTVRAMKAGAADFLAKPFRDQDILDAVAAAAEKNRRARTSGRSLHELKERYQRLSTREKQIMIMATSGLMNKQIAGELGLSEITVKIHRGKITRKMMAKTFADLVKMAESLDISSSENLR</sequence>
<dbReference type="PANTHER" id="PTHR44688:SF16">
    <property type="entry name" value="DNA-BINDING TRANSCRIPTIONAL ACTIVATOR DEVR_DOSR"/>
    <property type="match status" value="1"/>
</dbReference>
<keyword evidence="3" id="KW-0805">Transcription regulation</keyword>
<name>A0A2P7B5U7_9HYPH</name>
<keyword evidence="2" id="KW-0902">Two-component regulatory system</keyword>
<evidence type="ECO:0000256" key="2">
    <source>
        <dbReference type="ARBA" id="ARBA00023012"/>
    </source>
</evidence>
<dbReference type="SMART" id="SM00421">
    <property type="entry name" value="HTH_LUXR"/>
    <property type="match status" value="1"/>
</dbReference>
<evidence type="ECO:0000256" key="5">
    <source>
        <dbReference type="ARBA" id="ARBA00023163"/>
    </source>
</evidence>
<accession>A0A2P7B5U7</accession>